<feature type="compositionally biased region" description="Pro residues" evidence="3">
    <location>
        <begin position="366"/>
        <end position="377"/>
    </location>
</feature>
<dbReference type="GO" id="GO:0003676">
    <property type="term" value="F:nucleic acid binding"/>
    <property type="evidence" value="ECO:0007669"/>
    <property type="project" value="InterPro"/>
</dbReference>
<feature type="compositionally biased region" description="Polar residues" evidence="3">
    <location>
        <begin position="126"/>
        <end position="140"/>
    </location>
</feature>
<keyword evidence="1" id="KW-0507">mRNA processing</keyword>
<comment type="caution">
    <text evidence="5">The sequence shown here is derived from an EMBL/GenBank/DDBJ whole genome shotgun (WGS) entry which is preliminary data.</text>
</comment>
<feature type="compositionally biased region" description="Basic and acidic residues" evidence="3">
    <location>
        <begin position="888"/>
        <end position="907"/>
    </location>
</feature>
<feature type="compositionally biased region" description="Polar residues" evidence="3">
    <location>
        <begin position="268"/>
        <end position="282"/>
    </location>
</feature>
<evidence type="ECO:0000313" key="6">
    <source>
        <dbReference type="Proteomes" id="UP000325313"/>
    </source>
</evidence>
<keyword evidence="2" id="KW-0479">Metal-binding</keyword>
<feature type="region of interest" description="Disordered" evidence="3">
    <location>
        <begin position="471"/>
        <end position="505"/>
    </location>
</feature>
<sequence length="913" mass="101948">MDPPQSGTPIVPYKPIDFEAYPIVSQATVEHLRNSLRQCELMRDHILQQSADLIAQSRSFDLPKSSIPPATGATKLQQSSGSARHPSLQQKPSGFTKCSPSFELEPVAPSGNCGSSSHAHKMSGSLVHQPNLTGTKSPASPANCLSPVRDASHSSSRKRRSSQVDQRPLTPPKKHNSSPGAAPPKASAIDHLIYDTPSTDWTKPSPEDIRHFKPEHQLVAACPSDLTIHGEDSKVRLPSETRQAYSGSPSPDDSAEIFLGTDVGGSPLFTSSRNTSPATQPSVDEHPGHAASGDVVETQKEGLAPDSPTPWHTSAASPTMEIDEDFFPASVNHHLPEAQHNPVPPPRTLSPFEELSVFLADEKPIDPPVPTRPPPPSTIARAPASAPIAPQAKPQPSYTKQLFIPKATPATRKPRQITSPASKRSSLKNVPAIRPCITNKPQQSKPNDVRRVPSLKSEKRVQILDQTKILNQNDPTNPLSHHNETLETMSKNPHLRRQSIDSDKTNVKSEKRVQMLFEPTILNENDPPNPLSHQNETWEAMPQDTHLRRQSINFDQENCKTDKAMAPQFLKPLSVYPPEPFPPIQKPQAPLIEFDKLPPLGRRLEAAMEAYVSSWPVRQLVMAMNQIVSYRIEVLGWPSMVAHQPIPIEDLRAALHATNPDKTLHIIMACRKKDPHCVAFTDIFSQQSVQNRLLIAGHGLNTTVQLKRDFTRIGLTYFPMIRTLRELYLKNRRVAEWGEFRDTFEARQLSTPNSVVPSVLVDGAANLQKYAQAAANDGIVDIIENGFIVAHHKLDGHAVDKLVRISLKSEWWSASNPYYLPPEFAMLPNQVKRAQYMATKTCFNCLEKGHLNRFCPKLFQPPQHLHQHQKEEEEHKLQQEQEQEEEDNYSHEEYDSLYDEEYKPHYDESDDPE</sequence>
<feature type="compositionally biased region" description="Polar residues" evidence="3">
    <location>
        <begin position="74"/>
        <end position="99"/>
    </location>
</feature>
<feature type="compositionally biased region" description="Basic and acidic residues" evidence="3">
    <location>
        <begin position="868"/>
        <end position="879"/>
    </location>
</feature>
<dbReference type="SUPFAM" id="SSF57756">
    <property type="entry name" value="Retrovirus zinc finger-like domains"/>
    <property type="match status" value="1"/>
</dbReference>
<evidence type="ECO:0000259" key="4">
    <source>
        <dbReference type="PROSITE" id="PS50158"/>
    </source>
</evidence>
<feature type="compositionally biased region" description="Polar residues" evidence="3">
    <location>
        <begin position="416"/>
        <end position="428"/>
    </location>
</feature>
<protein>
    <recommendedName>
        <fullName evidence="4">CCHC-type domain-containing protein</fullName>
    </recommendedName>
</protein>
<feature type="region of interest" description="Disordered" evidence="3">
    <location>
        <begin position="63"/>
        <end position="186"/>
    </location>
</feature>
<proteinExistence type="predicted"/>
<dbReference type="AlphaFoldDB" id="A0A5B0SBV9"/>
<evidence type="ECO:0000256" key="2">
    <source>
        <dbReference type="PROSITE-ProRule" id="PRU00047"/>
    </source>
</evidence>
<feature type="compositionally biased region" description="Basic and acidic residues" evidence="3">
    <location>
        <begin position="228"/>
        <end position="239"/>
    </location>
</feature>
<evidence type="ECO:0000256" key="1">
    <source>
        <dbReference type="ARBA" id="ARBA00022664"/>
    </source>
</evidence>
<feature type="region of interest" description="Disordered" evidence="3">
    <location>
        <begin position="363"/>
        <end position="428"/>
    </location>
</feature>
<feature type="domain" description="CCHC-type" evidence="4">
    <location>
        <begin position="842"/>
        <end position="857"/>
    </location>
</feature>
<dbReference type="InterPro" id="IPR001878">
    <property type="entry name" value="Znf_CCHC"/>
</dbReference>
<name>A0A5B0SBV9_PUCGR</name>
<keyword evidence="2" id="KW-0863">Zinc-finger</keyword>
<feature type="region of interest" description="Disordered" evidence="3">
    <location>
        <begin position="225"/>
        <end position="291"/>
    </location>
</feature>
<gene>
    <name evidence="5" type="ORF">PGTUg99_020270</name>
</gene>
<feature type="compositionally biased region" description="Polar residues" evidence="3">
    <location>
        <begin position="240"/>
        <end position="251"/>
    </location>
</feature>
<feature type="compositionally biased region" description="Low complexity" evidence="3">
    <location>
        <begin position="177"/>
        <end position="186"/>
    </location>
</feature>
<dbReference type="PROSITE" id="PS50158">
    <property type="entry name" value="ZF_CCHC"/>
    <property type="match status" value="1"/>
</dbReference>
<dbReference type="Proteomes" id="UP000325313">
    <property type="component" value="Unassembled WGS sequence"/>
</dbReference>
<keyword evidence="2" id="KW-0862">Zinc</keyword>
<reference evidence="5 6" key="1">
    <citation type="submission" date="2019-05" db="EMBL/GenBank/DDBJ databases">
        <title>Emergence of the Ug99 lineage of the wheat stem rust pathogen through somatic hybridization.</title>
        <authorList>
            <person name="Li F."/>
            <person name="Upadhyaya N.M."/>
            <person name="Sperschneider J."/>
            <person name="Matny O."/>
            <person name="Nguyen-Phuc H."/>
            <person name="Mago R."/>
            <person name="Raley C."/>
            <person name="Miller M.E."/>
            <person name="Silverstein K.A.T."/>
            <person name="Henningsen E."/>
            <person name="Hirsch C.D."/>
            <person name="Visser B."/>
            <person name="Pretorius Z.A."/>
            <person name="Steffenson B.J."/>
            <person name="Schwessinger B."/>
            <person name="Dodds P.N."/>
            <person name="Figueroa M."/>
        </authorList>
    </citation>
    <scope>NUCLEOTIDE SEQUENCE [LARGE SCALE GENOMIC DNA]</scope>
    <source>
        <strain evidence="5 6">Ug99</strain>
    </source>
</reference>
<dbReference type="GO" id="GO:0008270">
    <property type="term" value="F:zinc ion binding"/>
    <property type="evidence" value="ECO:0007669"/>
    <property type="project" value="UniProtKB-KW"/>
</dbReference>
<feature type="region of interest" description="Disordered" evidence="3">
    <location>
        <begin position="864"/>
        <end position="913"/>
    </location>
</feature>
<dbReference type="GO" id="GO:0006397">
    <property type="term" value="P:mRNA processing"/>
    <property type="evidence" value="ECO:0007669"/>
    <property type="project" value="UniProtKB-KW"/>
</dbReference>
<evidence type="ECO:0000256" key="3">
    <source>
        <dbReference type="SAM" id="MobiDB-lite"/>
    </source>
</evidence>
<evidence type="ECO:0000313" key="5">
    <source>
        <dbReference type="EMBL" id="KAA1134985.1"/>
    </source>
</evidence>
<accession>A0A5B0SBV9</accession>
<feature type="compositionally biased region" description="Low complexity" evidence="3">
    <location>
        <begin position="378"/>
        <end position="396"/>
    </location>
</feature>
<dbReference type="InterPro" id="IPR036875">
    <property type="entry name" value="Znf_CCHC_sf"/>
</dbReference>
<organism evidence="5 6">
    <name type="scientific">Puccinia graminis f. sp. tritici</name>
    <dbReference type="NCBI Taxonomy" id="56615"/>
    <lineage>
        <taxon>Eukaryota</taxon>
        <taxon>Fungi</taxon>
        <taxon>Dikarya</taxon>
        <taxon>Basidiomycota</taxon>
        <taxon>Pucciniomycotina</taxon>
        <taxon>Pucciniomycetes</taxon>
        <taxon>Pucciniales</taxon>
        <taxon>Pucciniaceae</taxon>
        <taxon>Puccinia</taxon>
    </lineage>
</organism>
<feature type="compositionally biased region" description="Polar residues" evidence="3">
    <location>
        <begin position="471"/>
        <end position="491"/>
    </location>
</feature>
<dbReference type="EMBL" id="VDEP01000043">
    <property type="protein sequence ID" value="KAA1134985.1"/>
    <property type="molecule type" value="Genomic_DNA"/>
</dbReference>